<keyword evidence="3" id="KW-0547">Nucleotide-binding</keyword>
<evidence type="ECO:0000259" key="5">
    <source>
        <dbReference type="PROSITE" id="PS50893"/>
    </source>
</evidence>
<dbReference type="SMART" id="SM00382">
    <property type="entry name" value="AAA"/>
    <property type="match status" value="1"/>
</dbReference>
<dbReference type="Pfam" id="PF00005">
    <property type="entry name" value="ABC_tran"/>
    <property type="match status" value="1"/>
</dbReference>
<proteinExistence type="inferred from homology"/>
<organism evidence="6">
    <name type="scientific">freshwater metagenome</name>
    <dbReference type="NCBI Taxonomy" id="449393"/>
    <lineage>
        <taxon>unclassified sequences</taxon>
        <taxon>metagenomes</taxon>
        <taxon>ecological metagenomes</taxon>
    </lineage>
</organism>
<evidence type="ECO:0000256" key="3">
    <source>
        <dbReference type="ARBA" id="ARBA00022741"/>
    </source>
</evidence>
<dbReference type="CDD" id="cd03230">
    <property type="entry name" value="ABC_DR_subfamily_A"/>
    <property type="match status" value="1"/>
</dbReference>
<dbReference type="PANTHER" id="PTHR42711">
    <property type="entry name" value="ABC TRANSPORTER ATP-BINDING PROTEIN"/>
    <property type="match status" value="1"/>
</dbReference>
<dbReference type="SUPFAM" id="SSF52540">
    <property type="entry name" value="P-loop containing nucleoside triphosphate hydrolases"/>
    <property type="match status" value="1"/>
</dbReference>
<reference evidence="6" key="1">
    <citation type="submission" date="2020-05" db="EMBL/GenBank/DDBJ databases">
        <authorList>
            <person name="Chiriac C."/>
            <person name="Salcher M."/>
            <person name="Ghai R."/>
            <person name="Kavagutti S V."/>
        </authorList>
    </citation>
    <scope>NUCLEOTIDE SEQUENCE</scope>
</reference>
<feature type="domain" description="ABC transporter" evidence="5">
    <location>
        <begin position="5"/>
        <end position="230"/>
    </location>
</feature>
<dbReference type="InterPro" id="IPR017871">
    <property type="entry name" value="ABC_transporter-like_CS"/>
</dbReference>
<keyword evidence="2" id="KW-0813">Transport</keyword>
<name>A0A6J7XTG5_9ZZZZ</name>
<evidence type="ECO:0000256" key="1">
    <source>
        <dbReference type="ARBA" id="ARBA00005417"/>
    </source>
</evidence>
<comment type="similarity">
    <text evidence="1">Belongs to the ABC transporter superfamily.</text>
</comment>
<sequence>MSVVISLNKLSKNYGNSRGITDISFDISRGEVFGFLGPNGAGKTTALRTLVGLIKATSGSARILCYDALHSSSELRSKIGYLPGSLSLYKNYTGLELLHFLAKMRQLNCDDAIKDFAQRLNLDLNRKIGDLSQGNRQKVGVIQAFMHKPEVLLLDEPTGGLDPLSQRAFEDMLDEVQARGATIMLSSHVLSEVEHLADRIAIVNEGRLLVVEHISVLKERAIRKLDLNFDTEVSIELFKNITSIKDLQSHGTQISCSVIGSETEVLKVAVENNVRSVNSHETSLEEIFLDLVAKEVK</sequence>
<dbReference type="PROSITE" id="PS00211">
    <property type="entry name" value="ABC_TRANSPORTER_1"/>
    <property type="match status" value="1"/>
</dbReference>
<keyword evidence="4" id="KW-0067">ATP-binding</keyword>
<dbReference type="Gene3D" id="3.40.50.300">
    <property type="entry name" value="P-loop containing nucleotide triphosphate hydrolases"/>
    <property type="match status" value="1"/>
</dbReference>
<dbReference type="InterPro" id="IPR050763">
    <property type="entry name" value="ABC_transporter_ATP-binding"/>
</dbReference>
<dbReference type="AlphaFoldDB" id="A0A6J7XTG5"/>
<dbReference type="InterPro" id="IPR027417">
    <property type="entry name" value="P-loop_NTPase"/>
</dbReference>
<protein>
    <submittedName>
        <fullName evidence="6">Unannotated protein</fullName>
    </submittedName>
</protein>
<accession>A0A6J7XTG5</accession>
<dbReference type="PANTHER" id="PTHR42711:SF5">
    <property type="entry name" value="ABC TRANSPORTER ATP-BINDING PROTEIN NATA"/>
    <property type="match status" value="1"/>
</dbReference>
<dbReference type="PROSITE" id="PS50893">
    <property type="entry name" value="ABC_TRANSPORTER_2"/>
    <property type="match status" value="1"/>
</dbReference>
<dbReference type="EMBL" id="CAFBSG010000023">
    <property type="protein sequence ID" value="CAB5241002.1"/>
    <property type="molecule type" value="Genomic_DNA"/>
</dbReference>
<evidence type="ECO:0000256" key="2">
    <source>
        <dbReference type="ARBA" id="ARBA00022448"/>
    </source>
</evidence>
<dbReference type="GO" id="GO:0016887">
    <property type="term" value="F:ATP hydrolysis activity"/>
    <property type="evidence" value="ECO:0007669"/>
    <property type="project" value="InterPro"/>
</dbReference>
<dbReference type="InterPro" id="IPR003593">
    <property type="entry name" value="AAA+_ATPase"/>
</dbReference>
<gene>
    <name evidence="6" type="ORF">UFOPK3554_01178</name>
</gene>
<dbReference type="GO" id="GO:0005524">
    <property type="term" value="F:ATP binding"/>
    <property type="evidence" value="ECO:0007669"/>
    <property type="project" value="UniProtKB-KW"/>
</dbReference>
<evidence type="ECO:0000313" key="6">
    <source>
        <dbReference type="EMBL" id="CAB5241002.1"/>
    </source>
</evidence>
<evidence type="ECO:0000256" key="4">
    <source>
        <dbReference type="ARBA" id="ARBA00022840"/>
    </source>
</evidence>
<dbReference type="InterPro" id="IPR003439">
    <property type="entry name" value="ABC_transporter-like_ATP-bd"/>
</dbReference>